<protein>
    <submittedName>
        <fullName evidence="2">Uncharacterized protein</fullName>
    </submittedName>
</protein>
<name>A0ABP6QCK0_9ACTN</name>
<gene>
    <name evidence="2" type="ORF">GCM10010468_32190</name>
</gene>
<feature type="region of interest" description="Disordered" evidence="1">
    <location>
        <begin position="92"/>
        <end position="117"/>
    </location>
</feature>
<evidence type="ECO:0000313" key="3">
    <source>
        <dbReference type="Proteomes" id="UP001501237"/>
    </source>
</evidence>
<evidence type="ECO:0000256" key="1">
    <source>
        <dbReference type="SAM" id="MobiDB-lite"/>
    </source>
</evidence>
<keyword evidence="3" id="KW-1185">Reference proteome</keyword>
<sequence length="117" mass="12452">MRGRWVRQGAGSCRGWCREVKKRPAWGGTLLPVEGVALASDALAEQLAEHRLLLEEGYVVLGGLLDELGVHGDLPGSGAVLSDTLNLALRPPAPHEADALSPGPGSREARLRRLRSS</sequence>
<dbReference type="Proteomes" id="UP001501237">
    <property type="component" value="Unassembled WGS sequence"/>
</dbReference>
<comment type="caution">
    <text evidence="2">The sequence shown here is derived from an EMBL/GenBank/DDBJ whole genome shotgun (WGS) entry which is preliminary data.</text>
</comment>
<evidence type="ECO:0000313" key="2">
    <source>
        <dbReference type="EMBL" id="GAA3212688.1"/>
    </source>
</evidence>
<organism evidence="2 3">
    <name type="scientific">Actinocorallia longicatena</name>
    <dbReference type="NCBI Taxonomy" id="111803"/>
    <lineage>
        <taxon>Bacteria</taxon>
        <taxon>Bacillati</taxon>
        <taxon>Actinomycetota</taxon>
        <taxon>Actinomycetes</taxon>
        <taxon>Streptosporangiales</taxon>
        <taxon>Thermomonosporaceae</taxon>
        <taxon>Actinocorallia</taxon>
    </lineage>
</organism>
<proteinExistence type="predicted"/>
<dbReference type="EMBL" id="BAAAUV010000007">
    <property type="protein sequence ID" value="GAA3212688.1"/>
    <property type="molecule type" value="Genomic_DNA"/>
</dbReference>
<reference evidence="3" key="1">
    <citation type="journal article" date="2019" name="Int. J. Syst. Evol. Microbiol.">
        <title>The Global Catalogue of Microorganisms (GCM) 10K type strain sequencing project: providing services to taxonomists for standard genome sequencing and annotation.</title>
        <authorList>
            <consortium name="The Broad Institute Genomics Platform"/>
            <consortium name="The Broad Institute Genome Sequencing Center for Infectious Disease"/>
            <person name="Wu L."/>
            <person name="Ma J."/>
        </authorList>
    </citation>
    <scope>NUCLEOTIDE SEQUENCE [LARGE SCALE GENOMIC DNA]</scope>
    <source>
        <strain evidence="3">JCM 9377</strain>
    </source>
</reference>
<accession>A0ABP6QCK0</accession>